<dbReference type="PANTHER" id="PTHR48098:SF6">
    <property type="entry name" value="FERRI-BACILLIBACTIN ESTERASE BESA"/>
    <property type="match status" value="1"/>
</dbReference>
<organism evidence="1 2">
    <name type="scientific">Flavobacterium suaedae</name>
    <dbReference type="NCBI Taxonomy" id="1767027"/>
    <lineage>
        <taxon>Bacteria</taxon>
        <taxon>Pseudomonadati</taxon>
        <taxon>Bacteroidota</taxon>
        <taxon>Flavobacteriia</taxon>
        <taxon>Flavobacteriales</taxon>
        <taxon>Flavobacteriaceae</taxon>
        <taxon>Flavobacterium</taxon>
    </lineage>
</organism>
<dbReference type="EMBL" id="BMJE01000004">
    <property type="protein sequence ID" value="GGB78466.1"/>
    <property type="molecule type" value="Genomic_DNA"/>
</dbReference>
<sequence>MAATMYSQPNIVDVPSKFFGTRTVTVQTPTFYDENEKKTYPLIILLDGEYLMDPFRGTMSYTSFWDDLPQVIIVGVEHDGAEGRQDDVITYKSTGLPQGQGDQFYQFIADELIPFMEKEYRVAPFKVVAGHNVTAGFLNFFLYKEKPTFNAYISFSPVMPEQMEVRVPQVLNDIDKKTYYYLATADNDVKSIKKKVDTLNVNIKAIENPNLNYKFEEFKGATHYSLVAMGIPDALYFIFSEYQPITSKEYEEEIVTLPSGYVEYLKNKYKTIREELGIKIPIRLNDFKAIEAAIMKNAAYDELEELGKMARDDYPKMIIGEYYLGLRHEMKGETRKAIRAYLKGYNYEDIGDYTKDLIIEKAEQLKKLTE</sequence>
<dbReference type="Pfam" id="PF00756">
    <property type="entry name" value="Esterase"/>
    <property type="match status" value="1"/>
</dbReference>
<evidence type="ECO:0000313" key="2">
    <source>
        <dbReference type="Proteomes" id="UP000615760"/>
    </source>
</evidence>
<name>A0ABQ1JXM0_9FLAO</name>
<evidence type="ECO:0000313" key="1">
    <source>
        <dbReference type="EMBL" id="GGB78466.1"/>
    </source>
</evidence>
<dbReference type="PANTHER" id="PTHR48098">
    <property type="entry name" value="ENTEROCHELIN ESTERASE-RELATED"/>
    <property type="match status" value="1"/>
</dbReference>
<protein>
    <submittedName>
        <fullName evidence="1">Histidine kinase</fullName>
    </submittedName>
</protein>
<accession>A0ABQ1JXM0</accession>
<gene>
    <name evidence="1" type="ORF">GCM10007424_18250</name>
</gene>
<keyword evidence="1" id="KW-0808">Transferase</keyword>
<dbReference type="Gene3D" id="1.25.40.10">
    <property type="entry name" value="Tetratricopeptide repeat domain"/>
    <property type="match status" value="1"/>
</dbReference>
<dbReference type="Gene3D" id="3.40.50.1820">
    <property type="entry name" value="alpha/beta hydrolase"/>
    <property type="match status" value="1"/>
</dbReference>
<dbReference type="InterPro" id="IPR011990">
    <property type="entry name" value="TPR-like_helical_dom_sf"/>
</dbReference>
<dbReference type="GO" id="GO:0016301">
    <property type="term" value="F:kinase activity"/>
    <property type="evidence" value="ECO:0007669"/>
    <property type="project" value="UniProtKB-KW"/>
</dbReference>
<dbReference type="InterPro" id="IPR029058">
    <property type="entry name" value="AB_hydrolase_fold"/>
</dbReference>
<dbReference type="InterPro" id="IPR000801">
    <property type="entry name" value="Esterase-like"/>
</dbReference>
<dbReference type="SUPFAM" id="SSF53474">
    <property type="entry name" value="alpha/beta-Hydrolases"/>
    <property type="match status" value="1"/>
</dbReference>
<dbReference type="Proteomes" id="UP000615760">
    <property type="component" value="Unassembled WGS sequence"/>
</dbReference>
<reference evidence="2" key="1">
    <citation type="journal article" date="2019" name="Int. J. Syst. Evol. Microbiol.">
        <title>The Global Catalogue of Microorganisms (GCM) 10K type strain sequencing project: providing services to taxonomists for standard genome sequencing and annotation.</title>
        <authorList>
            <consortium name="The Broad Institute Genomics Platform"/>
            <consortium name="The Broad Institute Genome Sequencing Center for Infectious Disease"/>
            <person name="Wu L."/>
            <person name="Ma J."/>
        </authorList>
    </citation>
    <scope>NUCLEOTIDE SEQUENCE [LARGE SCALE GENOMIC DNA]</scope>
    <source>
        <strain evidence="2">CGMCC 1.15461</strain>
    </source>
</reference>
<comment type="caution">
    <text evidence="1">The sequence shown here is derived from an EMBL/GenBank/DDBJ whole genome shotgun (WGS) entry which is preliminary data.</text>
</comment>
<dbReference type="InterPro" id="IPR050583">
    <property type="entry name" value="Mycobacterial_A85_antigen"/>
</dbReference>
<keyword evidence="1" id="KW-0418">Kinase</keyword>
<keyword evidence="2" id="KW-1185">Reference proteome</keyword>
<proteinExistence type="predicted"/>